<dbReference type="PANTHER" id="PTHR11014">
    <property type="entry name" value="PEPTIDASE M20 FAMILY MEMBER"/>
    <property type="match status" value="1"/>
</dbReference>
<proteinExistence type="predicted"/>
<evidence type="ECO:0000256" key="1">
    <source>
        <dbReference type="ARBA" id="ARBA00022801"/>
    </source>
</evidence>
<evidence type="ECO:0000313" key="5">
    <source>
        <dbReference type="Proteomes" id="UP000222366"/>
    </source>
</evidence>
<evidence type="ECO:0000259" key="3">
    <source>
        <dbReference type="Pfam" id="PF07687"/>
    </source>
</evidence>
<dbReference type="SUPFAM" id="SSF55031">
    <property type="entry name" value="Bacterial exopeptidase dimerisation domain"/>
    <property type="match status" value="1"/>
</dbReference>
<dbReference type="Gene3D" id="3.30.70.360">
    <property type="match status" value="1"/>
</dbReference>
<protein>
    <submittedName>
        <fullName evidence="4">Amidohydrolase</fullName>
    </submittedName>
</protein>
<feature type="binding site" evidence="2">
    <location>
        <position position="367"/>
    </location>
    <ligand>
        <name>Mn(2+)</name>
        <dbReference type="ChEBI" id="CHEBI:29035"/>
        <label>2</label>
    </ligand>
</feature>
<feature type="binding site" evidence="2">
    <location>
        <position position="104"/>
    </location>
    <ligand>
        <name>Mn(2+)</name>
        <dbReference type="ChEBI" id="CHEBI:29035"/>
        <label>2</label>
    </ligand>
</feature>
<keyword evidence="1 4" id="KW-0378">Hydrolase</keyword>
<dbReference type="InterPro" id="IPR002933">
    <property type="entry name" value="Peptidase_M20"/>
</dbReference>
<dbReference type="InterPro" id="IPR036264">
    <property type="entry name" value="Bact_exopeptidase_dim_dom"/>
</dbReference>
<dbReference type="CDD" id="cd03886">
    <property type="entry name" value="M20_Acy1"/>
    <property type="match status" value="1"/>
</dbReference>
<dbReference type="Pfam" id="PF07687">
    <property type="entry name" value="M20_dimer"/>
    <property type="match status" value="1"/>
</dbReference>
<dbReference type="AlphaFoldDB" id="A0A2D0KQ66"/>
<dbReference type="InterPro" id="IPR011650">
    <property type="entry name" value="Peptidase_M20_dimer"/>
</dbReference>
<evidence type="ECO:0000313" key="4">
    <source>
        <dbReference type="EMBL" id="PHM65581.1"/>
    </source>
</evidence>
<dbReference type="Proteomes" id="UP000222366">
    <property type="component" value="Unassembled WGS sequence"/>
</dbReference>
<dbReference type="Pfam" id="PF01546">
    <property type="entry name" value="Peptidase_M20"/>
    <property type="match status" value="1"/>
</dbReference>
<dbReference type="PANTHER" id="PTHR11014:SF63">
    <property type="entry name" value="METALLOPEPTIDASE, PUTATIVE (AFU_ORTHOLOGUE AFUA_6G09600)-RELATED"/>
    <property type="match status" value="1"/>
</dbReference>
<sequence>MNKYNVSDTLFSLEQFSKKTRQDLHKIPELSGREFKTSKYCLDLMRFFGYTIKNYSDYTGFTADLIIDPAKPLLAFRTDMDALAMPDLTNNDHSSVHEGCAHNCGHDIHMTVALTAANYLSQHQHEMNVNVRFIFQMAEEDMRIPGADKMVELGCMDGVSEVYALHNDGAEDTGTIALTSGTLTSWGTTWTLDVYGISAHGSAPQKGLDAIREMCRIIDYMDYIVAKKTDPFSPAVLTCGMINGGTIPNAIAAHAQAQGTIRTMDKETDQILKNGIQEIIARSEAGGFRTTVSYATYPAVENHPYAYQRIIEAAGKFLPSENIIANIRPATGSEDFSYMINTTKDRRGAMFFLGSGNKEKGIDNFPHSNPYFIDDDCLLVGAQIFINLVTH</sequence>
<accession>A0A2D0KQ66</accession>
<gene>
    <name evidence="4" type="ORF">Xsto_01939</name>
</gene>
<feature type="binding site" evidence="2">
    <location>
        <position position="106"/>
    </location>
    <ligand>
        <name>Mn(2+)</name>
        <dbReference type="ChEBI" id="CHEBI:29035"/>
        <label>2</label>
    </ligand>
</feature>
<keyword evidence="2" id="KW-0464">Manganese</keyword>
<feature type="binding site" evidence="2">
    <location>
        <position position="140"/>
    </location>
    <ligand>
        <name>Mn(2+)</name>
        <dbReference type="ChEBI" id="CHEBI:29035"/>
        <label>2</label>
    </ligand>
</feature>
<feature type="domain" description="Peptidase M20 dimerisation" evidence="3">
    <location>
        <begin position="189"/>
        <end position="282"/>
    </location>
</feature>
<comment type="cofactor">
    <cofactor evidence="2">
        <name>Mn(2+)</name>
        <dbReference type="ChEBI" id="CHEBI:29035"/>
    </cofactor>
    <text evidence="2">The Mn(2+) ion enhances activity.</text>
</comment>
<dbReference type="GO" id="GO:0046872">
    <property type="term" value="F:metal ion binding"/>
    <property type="evidence" value="ECO:0007669"/>
    <property type="project" value="UniProtKB-KW"/>
</dbReference>
<feature type="binding site" evidence="2">
    <location>
        <position position="166"/>
    </location>
    <ligand>
        <name>Mn(2+)</name>
        <dbReference type="ChEBI" id="CHEBI:29035"/>
        <label>2</label>
    </ligand>
</feature>
<comment type="caution">
    <text evidence="4">The sequence shown here is derived from an EMBL/GenBank/DDBJ whole genome shotgun (WGS) entry which is preliminary data.</text>
</comment>
<name>A0A2D0KQ66_9GAMM</name>
<reference evidence="4 5" key="1">
    <citation type="journal article" date="2017" name="Nat. Microbiol.">
        <title>Natural product diversity associated with the nematode symbionts Photorhabdus and Xenorhabdus.</title>
        <authorList>
            <person name="Tobias N.J."/>
            <person name="Wolff H."/>
            <person name="Djahanschiri B."/>
            <person name="Grundmann F."/>
            <person name="Kronenwerth M."/>
            <person name="Shi Y.M."/>
            <person name="Simonyi S."/>
            <person name="Grun P."/>
            <person name="Shapiro-Ilan D."/>
            <person name="Pidot S.J."/>
            <person name="Stinear T.P."/>
            <person name="Ebersberger I."/>
            <person name="Bode H.B."/>
        </authorList>
    </citation>
    <scope>NUCLEOTIDE SEQUENCE [LARGE SCALE GENOMIC DNA]</scope>
    <source>
        <strain evidence="4 5">DSM 17904</strain>
    </source>
</reference>
<dbReference type="NCBIfam" id="TIGR01891">
    <property type="entry name" value="amidohydrolases"/>
    <property type="match status" value="1"/>
</dbReference>
<dbReference type="PIRSF" id="PIRSF005962">
    <property type="entry name" value="Pept_M20D_amidohydro"/>
    <property type="match status" value="1"/>
</dbReference>
<keyword evidence="2" id="KW-0479">Metal-binding</keyword>
<organism evidence="4 5">
    <name type="scientific">Xenorhabdus stockiae</name>
    <dbReference type="NCBI Taxonomy" id="351614"/>
    <lineage>
        <taxon>Bacteria</taxon>
        <taxon>Pseudomonadati</taxon>
        <taxon>Pseudomonadota</taxon>
        <taxon>Gammaproteobacteria</taxon>
        <taxon>Enterobacterales</taxon>
        <taxon>Morganellaceae</taxon>
        <taxon>Xenorhabdus</taxon>
    </lineage>
</organism>
<dbReference type="EMBL" id="NJAJ01000015">
    <property type="protein sequence ID" value="PHM65581.1"/>
    <property type="molecule type" value="Genomic_DNA"/>
</dbReference>
<dbReference type="InterPro" id="IPR017439">
    <property type="entry name" value="Amidohydrolase"/>
</dbReference>
<dbReference type="GO" id="GO:0016787">
    <property type="term" value="F:hydrolase activity"/>
    <property type="evidence" value="ECO:0007669"/>
    <property type="project" value="UniProtKB-KW"/>
</dbReference>
<evidence type="ECO:0000256" key="2">
    <source>
        <dbReference type="PIRSR" id="PIRSR005962-1"/>
    </source>
</evidence>
<dbReference type="SUPFAM" id="SSF53187">
    <property type="entry name" value="Zn-dependent exopeptidases"/>
    <property type="match status" value="1"/>
</dbReference>
<dbReference type="Gene3D" id="3.40.630.10">
    <property type="entry name" value="Zn peptidases"/>
    <property type="match status" value="1"/>
</dbReference>
<keyword evidence="5" id="KW-1185">Reference proteome</keyword>